<evidence type="ECO:0000256" key="3">
    <source>
        <dbReference type="ARBA" id="ARBA00022989"/>
    </source>
</evidence>
<sequence>MGKVPGLCLLMRCPHARPEFLAVSGELAALPCNISTPLADDAASLILWYREDLPNPIYTLDIRKVALKKARHFPSSEMEGRAYFDISVHPPLLKIFPIRKSDQGDYKCRVDLRRVRTFIHYIRLKIIVPPKVVITDEHGQTMQDVIGPYDEGSSVSLFCEASDGEPLPSLTWWKGNTLIDDTYNITPQEVVRNELVLTDLQRSDLLVEITCQSSNTNLTKPRIGLVMLDLNLRPLEVKVMPRRRPVSVGWIAQLTCEARGARPQAELTWWREGKEVEGTTETVLEDGNLTMSTYAFTPKAEDNGKSVMCKASHATLEMEPISDTITLNVHYAPQLRLALGTSNQHSSIKEGNDVYFECNIKSNPAVTEVTWYADDEQLATNISRGIHVNNQSLILQKVGRENRGMYRCRATNSEGEGESDVVKLDIQCRPCEIYFYIISRCRLEYEDLSKIFKISSDVKKLLYLFAWVLCHLQSSVLELQYCFSIALAIAELCPGSPPLETCQAPSANHDGSLVVLQ</sequence>
<dbReference type="InterPro" id="IPR013783">
    <property type="entry name" value="Ig-like_fold"/>
</dbReference>
<dbReference type="InterPro" id="IPR003599">
    <property type="entry name" value="Ig_sub"/>
</dbReference>
<dbReference type="Proteomes" id="UP000499080">
    <property type="component" value="Unassembled WGS sequence"/>
</dbReference>
<comment type="subcellular location">
    <subcellularLocation>
        <location evidence="1">Membrane</location>
        <topology evidence="1">Single-pass membrane protein</topology>
    </subcellularLocation>
</comment>
<dbReference type="SUPFAM" id="SSF48726">
    <property type="entry name" value="Immunoglobulin"/>
    <property type="match status" value="4"/>
</dbReference>
<evidence type="ECO:0000256" key="4">
    <source>
        <dbReference type="ARBA" id="ARBA00023136"/>
    </source>
</evidence>
<dbReference type="PROSITE" id="PS50835">
    <property type="entry name" value="IG_LIKE"/>
    <property type="match status" value="4"/>
</dbReference>
<dbReference type="InterPro" id="IPR013162">
    <property type="entry name" value="CD80_C2-set"/>
</dbReference>
<name>A0A4Y2DDZ5_ARAVE</name>
<dbReference type="Pfam" id="PF07686">
    <property type="entry name" value="V-set"/>
    <property type="match status" value="1"/>
</dbReference>
<keyword evidence="5" id="KW-1015">Disulfide bond</keyword>
<dbReference type="EMBL" id="BGPR01000333">
    <property type="protein sequence ID" value="GBM13755.1"/>
    <property type="molecule type" value="Genomic_DNA"/>
</dbReference>
<dbReference type="Pfam" id="PF07679">
    <property type="entry name" value="I-set"/>
    <property type="match status" value="1"/>
</dbReference>
<dbReference type="OrthoDB" id="5843397at2759"/>
<keyword evidence="2" id="KW-0812">Transmembrane</keyword>
<comment type="caution">
    <text evidence="7">The sequence shown here is derived from an EMBL/GenBank/DDBJ whole genome shotgun (WGS) entry which is preliminary data.</text>
</comment>
<feature type="domain" description="Ig-like" evidence="6">
    <location>
        <begin position="130"/>
        <end position="217"/>
    </location>
</feature>
<dbReference type="AlphaFoldDB" id="A0A4Y2DDZ5"/>
<keyword evidence="4" id="KW-0472">Membrane</keyword>
<dbReference type="Pfam" id="PF08205">
    <property type="entry name" value="C2-set_2"/>
    <property type="match status" value="1"/>
</dbReference>
<proteinExistence type="predicted"/>
<dbReference type="PANTHER" id="PTHR23278:SF19">
    <property type="entry name" value="OBSCURIN"/>
    <property type="match status" value="1"/>
</dbReference>
<reference evidence="7 8" key="1">
    <citation type="journal article" date="2019" name="Sci. Rep.">
        <title>Orb-weaving spider Araneus ventricosus genome elucidates the spidroin gene catalogue.</title>
        <authorList>
            <person name="Kono N."/>
            <person name="Nakamura H."/>
            <person name="Ohtoshi R."/>
            <person name="Moran D.A.P."/>
            <person name="Shinohara A."/>
            <person name="Yoshida Y."/>
            <person name="Fujiwara M."/>
            <person name="Mori M."/>
            <person name="Tomita M."/>
            <person name="Arakawa K."/>
        </authorList>
    </citation>
    <scope>NUCLEOTIDE SEQUENCE [LARGE SCALE GENOMIC DNA]</scope>
</reference>
<evidence type="ECO:0000313" key="8">
    <source>
        <dbReference type="Proteomes" id="UP000499080"/>
    </source>
</evidence>
<protein>
    <recommendedName>
        <fullName evidence="6">Ig-like domain-containing protein</fullName>
    </recommendedName>
</protein>
<feature type="domain" description="Ig-like" evidence="6">
    <location>
        <begin position="234"/>
        <end position="326"/>
    </location>
</feature>
<evidence type="ECO:0000259" key="6">
    <source>
        <dbReference type="PROSITE" id="PS50835"/>
    </source>
</evidence>
<dbReference type="InterPro" id="IPR036179">
    <property type="entry name" value="Ig-like_dom_sf"/>
</dbReference>
<keyword evidence="8" id="KW-1185">Reference proteome</keyword>
<organism evidence="7 8">
    <name type="scientific">Araneus ventricosus</name>
    <name type="common">Orbweaver spider</name>
    <name type="synonym">Epeira ventricosa</name>
    <dbReference type="NCBI Taxonomy" id="182803"/>
    <lineage>
        <taxon>Eukaryota</taxon>
        <taxon>Metazoa</taxon>
        <taxon>Ecdysozoa</taxon>
        <taxon>Arthropoda</taxon>
        <taxon>Chelicerata</taxon>
        <taxon>Arachnida</taxon>
        <taxon>Araneae</taxon>
        <taxon>Araneomorphae</taxon>
        <taxon>Entelegynae</taxon>
        <taxon>Araneoidea</taxon>
        <taxon>Araneidae</taxon>
        <taxon>Araneus</taxon>
    </lineage>
</organism>
<evidence type="ECO:0000256" key="2">
    <source>
        <dbReference type="ARBA" id="ARBA00022692"/>
    </source>
</evidence>
<dbReference type="InterPro" id="IPR013098">
    <property type="entry name" value="Ig_I-set"/>
</dbReference>
<accession>A0A4Y2DDZ5</accession>
<dbReference type="GO" id="GO:0016020">
    <property type="term" value="C:membrane"/>
    <property type="evidence" value="ECO:0007669"/>
    <property type="project" value="UniProtKB-SubCell"/>
</dbReference>
<dbReference type="Gene3D" id="2.60.40.10">
    <property type="entry name" value="Immunoglobulins"/>
    <property type="match status" value="4"/>
</dbReference>
<feature type="domain" description="Ig-like" evidence="6">
    <location>
        <begin position="5"/>
        <end position="110"/>
    </location>
</feature>
<evidence type="ECO:0000256" key="1">
    <source>
        <dbReference type="ARBA" id="ARBA00004167"/>
    </source>
</evidence>
<evidence type="ECO:0000256" key="5">
    <source>
        <dbReference type="ARBA" id="ARBA00023157"/>
    </source>
</evidence>
<dbReference type="SMART" id="SM00408">
    <property type="entry name" value="IGc2"/>
    <property type="match status" value="2"/>
</dbReference>
<evidence type="ECO:0000313" key="7">
    <source>
        <dbReference type="EMBL" id="GBM13755.1"/>
    </source>
</evidence>
<keyword evidence="3" id="KW-1133">Transmembrane helix</keyword>
<dbReference type="InterPro" id="IPR003598">
    <property type="entry name" value="Ig_sub2"/>
</dbReference>
<dbReference type="InterPro" id="IPR007110">
    <property type="entry name" value="Ig-like_dom"/>
</dbReference>
<feature type="domain" description="Ig-like" evidence="6">
    <location>
        <begin position="333"/>
        <end position="425"/>
    </location>
</feature>
<dbReference type="SMART" id="SM00409">
    <property type="entry name" value="IG"/>
    <property type="match status" value="3"/>
</dbReference>
<gene>
    <name evidence="7" type="ORF">AVEN_90018_1</name>
</gene>
<dbReference type="PANTHER" id="PTHR23278">
    <property type="entry name" value="SIDESTEP PROTEIN"/>
    <property type="match status" value="1"/>
</dbReference>
<dbReference type="InterPro" id="IPR013106">
    <property type="entry name" value="Ig_V-set"/>
</dbReference>